<evidence type="ECO:0000256" key="2">
    <source>
        <dbReference type="ARBA" id="ARBA00010869"/>
    </source>
</evidence>
<accession>A0A7V4XR87</accession>
<sequence>MVTLNEIQEAQSRIRGVAAHTPLVRLAAQEFPGDVWIKAEGLQPIGSFKLRGAYNKIAQLSDEERRRGVITYSSGNHAQGVAYAARAVGTKAVIVMPSNAPEIKRRATEALGAQIVMVGPASSERKLKAEELSAREGYVVIPPYDDAAIIAGQGTCGLEILEDLPGVDLVLAPVSGGGLLSGVAAAVKHTRPEVRVIGVEPALAADAQESFRTGTLVAWPAEKTTRTLADGLRTQSLGEMNFQHVRAFVDDILTVTEEEIRAAMRRLLFEARLTPEPSGAVTTAALLFHGTELIPYRKAAAIMSGGNVEAALLKELIAD</sequence>
<dbReference type="PANTHER" id="PTHR48078:SF6">
    <property type="entry name" value="L-THREONINE DEHYDRATASE CATABOLIC TDCB"/>
    <property type="match status" value="1"/>
</dbReference>
<dbReference type="GO" id="GO:0004794">
    <property type="term" value="F:threonine deaminase activity"/>
    <property type="evidence" value="ECO:0007669"/>
    <property type="project" value="TreeGrafter"/>
</dbReference>
<evidence type="ECO:0000256" key="4">
    <source>
        <dbReference type="ARBA" id="ARBA00023239"/>
    </source>
</evidence>
<dbReference type="AlphaFoldDB" id="A0A7V4XR87"/>
<organism evidence="6">
    <name type="scientific">Acidobacterium capsulatum</name>
    <dbReference type="NCBI Taxonomy" id="33075"/>
    <lineage>
        <taxon>Bacteria</taxon>
        <taxon>Pseudomonadati</taxon>
        <taxon>Acidobacteriota</taxon>
        <taxon>Terriglobia</taxon>
        <taxon>Terriglobales</taxon>
        <taxon>Acidobacteriaceae</taxon>
        <taxon>Acidobacterium</taxon>
    </lineage>
</organism>
<dbReference type="InterPro" id="IPR050147">
    <property type="entry name" value="Ser/Thr_Dehydratase"/>
</dbReference>
<gene>
    <name evidence="6" type="ORF">ENW50_02820</name>
</gene>
<comment type="similarity">
    <text evidence="2">Belongs to the serine/threonine dehydratase family.</text>
</comment>
<reference evidence="6" key="1">
    <citation type="journal article" date="2020" name="mSystems">
        <title>Genome- and Community-Level Interaction Insights into Carbon Utilization and Element Cycling Functions of Hydrothermarchaeota in Hydrothermal Sediment.</title>
        <authorList>
            <person name="Zhou Z."/>
            <person name="Liu Y."/>
            <person name="Xu W."/>
            <person name="Pan J."/>
            <person name="Luo Z.H."/>
            <person name="Li M."/>
        </authorList>
    </citation>
    <scope>NUCLEOTIDE SEQUENCE [LARGE SCALE GENOMIC DNA]</scope>
    <source>
        <strain evidence="6">SpSt-855</strain>
    </source>
</reference>
<evidence type="ECO:0000313" key="6">
    <source>
        <dbReference type="EMBL" id="HGY93612.1"/>
    </source>
</evidence>
<feature type="domain" description="Tryptophan synthase beta chain-like PALP" evidence="5">
    <location>
        <begin position="19"/>
        <end position="304"/>
    </location>
</feature>
<keyword evidence="4" id="KW-0456">Lyase</keyword>
<name>A0A7V4XR87_9BACT</name>
<keyword evidence="3" id="KW-0663">Pyridoxal phosphate</keyword>
<proteinExistence type="inferred from homology"/>
<comment type="caution">
    <text evidence="6">The sequence shown here is derived from an EMBL/GenBank/DDBJ whole genome shotgun (WGS) entry which is preliminary data.</text>
</comment>
<dbReference type="FunFam" id="3.40.50.1100:FF:000005">
    <property type="entry name" value="Threonine dehydratase catabolic"/>
    <property type="match status" value="1"/>
</dbReference>
<dbReference type="CDD" id="cd01562">
    <property type="entry name" value="Thr-dehyd"/>
    <property type="match status" value="1"/>
</dbReference>
<evidence type="ECO:0000256" key="1">
    <source>
        <dbReference type="ARBA" id="ARBA00001933"/>
    </source>
</evidence>
<dbReference type="Gene3D" id="3.40.50.1100">
    <property type="match status" value="2"/>
</dbReference>
<dbReference type="GO" id="GO:0009097">
    <property type="term" value="P:isoleucine biosynthetic process"/>
    <property type="evidence" value="ECO:0007669"/>
    <property type="project" value="TreeGrafter"/>
</dbReference>
<protein>
    <submittedName>
        <fullName evidence="6">Threonine/serine dehydratase</fullName>
    </submittedName>
</protein>
<dbReference type="PANTHER" id="PTHR48078">
    <property type="entry name" value="THREONINE DEHYDRATASE, MITOCHONDRIAL-RELATED"/>
    <property type="match status" value="1"/>
</dbReference>
<dbReference type="EMBL" id="DTKL01000016">
    <property type="protein sequence ID" value="HGY93612.1"/>
    <property type="molecule type" value="Genomic_DNA"/>
</dbReference>
<dbReference type="FunFam" id="3.40.50.1100:FF:000007">
    <property type="entry name" value="L-threonine dehydratase catabolic TdcB"/>
    <property type="match status" value="1"/>
</dbReference>
<dbReference type="InterPro" id="IPR036052">
    <property type="entry name" value="TrpB-like_PALP_sf"/>
</dbReference>
<comment type="cofactor">
    <cofactor evidence="1">
        <name>pyridoxal 5'-phosphate</name>
        <dbReference type="ChEBI" id="CHEBI:597326"/>
    </cofactor>
</comment>
<dbReference type="GO" id="GO:0006565">
    <property type="term" value="P:L-serine catabolic process"/>
    <property type="evidence" value="ECO:0007669"/>
    <property type="project" value="TreeGrafter"/>
</dbReference>
<dbReference type="SUPFAM" id="SSF53686">
    <property type="entry name" value="Tryptophan synthase beta subunit-like PLP-dependent enzymes"/>
    <property type="match status" value="1"/>
</dbReference>
<dbReference type="GO" id="GO:0003941">
    <property type="term" value="F:L-serine ammonia-lyase activity"/>
    <property type="evidence" value="ECO:0007669"/>
    <property type="project" value="TreeGrafter"/>
</dbReference>
<evidence type="ECO:0000259" key="5">
    <source>
        <dbReference type="Pfam" id="PF00291"/>
    </source>
</evidence>
<dbReference type="GO" id="GO:0030170">
    <property type="term" value="F:pyridoxal phosphate binding"/>
    <property type="evidence" value="ECO:0007669"/>
    <property type="project" value="UniProtKB-ARBA"/>
</dbReference>
<dbReference type="Pfam" id="PF00291">
    <property type="entry name" value="PALP"/>
    <property type="match status" value="1"/>
</dbReference>
<dbReference type="GO" id="GO:0006567">
    <property type="term" value="P:L-threonine catabolic process"/>
    <property type="evidence" value="ECO:0007669"/>
    <property type="project" value="TreeGrafter"/>
</dbReference>
<evidence type="ECO:0000256" key="3">
    <source>
        <dbReference type="ARBA" id="ARBA00022898"/>
    </source>
</evidence>
<dbReference type="InterPro" id="IPR001926">
    <property type="entry name" value="TrpB-like_PALP"/>
</dbReference>